<reference evidence="1" key="1">
    <citation type="submission" date="2023-11" db="EMBL/GenBank/DDBJ databases">
        <title>Complete genome sequence of Vibrio virus vB_VpM-pA2SJ1.</title>
        <authorList>
            <person name="Lim S.J."/>
            <person name="Park S.Y."/>
            <person name="Kim J.H."/>
        </authorList>
    </citation>
    <scope>NUCLEOTIDE SEQUENCE</scope>
</reference>
<dbReference type="Proteomes" id="UP001432163">
    <property type="component" value="Segment"/>
</dbReference>
<evidence type="ECO:0000313" key="1">
    <source>
        <dbReference type="EMBL" id="WRQ13125.1"/>
    </source>
</evidence>
<evidence type="ECO:0000313" key="2">
    <source>
        <dbReference type="Proteomes" id="UP001432163"/>
    </source>
</evidence>
<sequence>MKFTNNTKSEITLNAIYQTDGKDDEGKDIKVDNIETVVIPAGEEVEQGVYSEFKDNLYVKEGLVTIEGNPKKLETKEPTKTK</sequence>
<dbReference type="EMBL" id="OR813779">
    <property type="protein sequence ID" value="WRQ13125.1"/>
    <property type="molecule type" value="Genomic_DNA"/>
</dbReference>
<accession>A0AAX4J5X9</accession>
<name>A0AAX4J5X9_9CAUD</name>
<organism evidence="1 2">
    <name type="scientific">Vibrio phage vB_VpM-pA2SJ1</name>
    <dbReference type="NCBI Taxonomy" id="3095964"/>
    <lineage>
        <taxon>Viruses</taxon>
        <taxon>Duplodnaviria</taxon>
        <taxon>Heunggongvirae</taxon>
        <taxon>Uroviricota</taxon>
        <taxon>Caudoviricetes</taxon>
    </lineage>
</organism>
<proteinExistence type="predicted"/>
<protein>
    <submittedName>
        <fullName evidence="1">Uncharacterized protein</fullName>
    </submittedName>
</protein>